<dbReference type="InterPro" id="IPR036291">
    <property type="entry name" value="NAD(P)-bd_dom_sf"/>
</dbReference>
<dbReference type="Pfam" id="PF22725">
    <property type="entry name" value="GFO_IDH_MocA_C3"/>
    <property type="match status" value="1"/>
</dbReference>
<dbReference type="OrthoDB" id="9800252at2"/>
<evidence type="ECO:0000259" key="2">
    <source>
        <dbReference type="Pfam" id="PF22725"/>
    </source>
</evidence>
<evidence type="ECO:0000313" key="3">
    <source>
        <dbReference type="EMBL" id="GCE13774.1"/>
    </source>
</evidence>
<proteinExistence type="predicted"/>
<evidence type="ECO:0000259" key="1">
    <source>
        <dbReference type="Pfam" id="PF01408"/>
    </source>
</evidence>
<dbReference type="SUPFAM" id="SSF55347">
    <property type="entry name" value="Glyceraldehyde-3-phosphate dehydrogenase-like, C-terminal domain"/>
    <property type="match status" value="1"/>
</dbReference>
<dbReference type="RefSeq" id="WP_126581273.1">
    <property type="nucleotide sequence ID" value="NZ_BIFR01000001.1"/>
</dbReference>
<feature type="domain" description="Gfo/Idh/MocA-like oxidoreductase N-terminal" evidence="1">
    <location>
        <begin position="4"/>
        <end position="123"/>
    </location>
</feature>
<dbReference type="AlphaFoldDB" id="A0A402A3Q4"/>
<comment type="caution">
    <text evidence="3">The sequence shown here is derived from an EMBL/GenBank/DDBJ whole genome shotgun (WGS) entry which is preliminary data.</text>
</comment>
<keyword evidence="4" id="KW-1185">Reference proteome</keyword>
<name>A0A402A3Q4_9CHLR</name>
<feature type="domain" description="GFO/IDH/MocA-like oxidoreductase" evidence="2">
    <location>
        <begin position="134"/>
        <end position="241"/>
    </location>
</feature>
<dbReference type="InterPro" id="IPR055170">
    <property type="entry name" value="GFO_IDH_MocA-like_dom"/>
</dbReference>
<dbReference type="Pfam" id="PF01408">
    <property type="entry name" value="GFO_IDH_MocA"/>
    <property type="match status" value="1"/>
</dbReference>
<dbReference type="EMBL" id="BIFR01000001">
    <property type="protein sequence ID" value="GCE13774.1"/>
    <property type="molecule type" value="Genomic_DNA"/>
</dbReference>
<sequence length="345" mass="38014">MTLRIIHVGLGGWGQSWAADVVAHNKEIETVAWVEVDAPTLAKAQERLKFPAESGFTSLQEALDTVDAEAVLITASLPGHVPSAVTALNANKHVLLEKPFAGSVQEAQQVVELAEQRNLLLMISQNYRHVGIARKAAELVKNQELGQVGVVNIDFRRWANVGEVGSNRHLSLWHPLLVDMSIHHFDLMRMVIGQEPVRVQCTTYSPSWSKFVEAPAAALTITFDRGAIVNYRGSWVSPAPQTNWAGEWHMECEGGEIFWTCRGEIPDALQLRPLGKRMRSLKVPELEYVDRSGTLNAFAQSVKHGAPLETSGRDNLKTLALMFGAIRSAEIGQPVDLTEPLPILN</sequence>
<gene>
    <name evidence="3" type="ORF">KTT_36330</name>
</gene>
<dbReference type="Proteomes" id="UP000287352">
    <property type="component" value="Unassembled WGS sequence"/>
</dbReference>
<dbReference type="InterPro" id="IPR000683">
    <property type="entry name" value="Gfo/Idh/MocA-like_OxRdtase_N"/>
</dbReference>
<dbReference type="SUPFAM" id="SSF51735">
    <property type="entry name" value="NAD(P)-binding Rossmann-fold domains"/>
    <property type="match status" value="1"/>
</dbReference>
<reference evidence="4" key="1">
    <citation type="submission" date="2018-12" db="EMBL/GenBank/DDBJ databases">
        <title>Tengunoibacter tsumagoiensis gen. nov., sp. nov., Dictyobacter kobayashii sp. nov., D. alpinus sp. nov., and D. joshuensis sp. nov. and description of Dictyobacteraceae fam. nov. within the order Ktedonobacterales isolated from Tengu-no-mugimeshi.</title>
        <authorList>
            <person name="Wang C.M."/>
            <person name="Zheng Y."/>
            <person name="Sakai Y."/>
            <person name="Toyoda A."/>
            <person name="Minakuchi Y."/>
            <person name="Abe K."/>
            <person name="Yokota A."/>
            <person name="Yabe S."/>
        </authorList>
    </citation>
    <scope>NUCLEOTIDE SEQUENCE [LARGE SCALE GENOMIC DNA]</scope>
    <source>
        <strain evidence="4">Uno3</strain>
    </source>
</reference>
<dbReference type="GO" id="GO:0000166">
    <property type="term" value="F:nucleotide binding"/>
    <property type="evidence" value="ECO:0007669"/>
    <property type="project" value="InterPro"/>
</dbReference>
<evidence type="ECO:0000313" key="4">
    <source>
        <dbReference type="Proteomes" id="UP000287352"/>
    </source>
</evidence>
<dbReference type="Gene3D" id="3.30.360.10">
    <property type="entry name" value="Dihydrodipicolinate Reductase, domain 2"/>
    <property type="match status" value="1"/>
</dbReference>
<dbReference type="PANTHER" id="PTHR43377:SF1">
    <property type="entry name" value="BILIVERDIN REDUCTASE A"/>
    <property type="match status" value="1"/>
</dbReference>
<dbReference type="PANTHER" id="PTHR43377">
    <property type="entry name" value="BILIVERDIN REDUCTASE A"/>
    <property type="match status" value="1"/>
</dbReference>
<protein>
    <submittedName>
        <fullName evidence="3">Dehydrogenase</fullName>
    </submittedName>
</protein>
<dbReference type="Gene3D" id="3.40.50.720">
    <property type="entry name" value="NAD(P)-binding Rossmann-like Domain"/>
    <property type="match status" value="1"/>
</dbReference>
<dbReference type="InterPro" id="IPR051450">
    <property type="entry name" value="Gfo/Idh/MocA_Oxidoreductases"/>
</dbReference>
<accession>A0A402A3Q4</accession>
<organism evidence="3 4">
    <name type="scientific">Tengunoibacter tsumagoiensis</name>
    <dbReference type="NCBI Taxonomy" id="2014871"/>
    <lineage>
        <taxon>Bacteria</taxon>
        <taxon>Bacillati</taxon>
        <taxon>Chloroflexota</taxon>
        <taxon>Ktedonobacteria</taxon>
        <taxon>Ktedonobacterales</taxon>
        <taxon>Dictyobacteraceae</taxon>
        <taxon>Tengunoibacter</taxon>
    </lineage>
</organism>